<dbReference type="InParanoid" id="A0A369JQ40"/>
<organism evidence="2 3">
    <name type="scientific">Hypsizygus marmoreus</name>
    <name type="common">White beech mushroom</name>
    <name type="synonym">Agaricus marmoreus</name>
    <dbReference type="NCBI Taxonomy" id="39966"/>
    <lineage>
        <taxon>Eukaryota</taxon>
        <taxon>Fungi</taxon>
        <taxon>Dikarya</taxon>
        <taxon>Basidiomycota</taxon>
        <taxon>Agaricomycotina</taxon>
        <taxon>Agaricomycetes</taxon>
        <taxon>Agaricomycetidae</taxon>
        <taxon>Agaricales</taxon>
        <taxon>Tricholomatineae</taxon>
        <taxon>Lyophyllaceae</taxon>
        <taxon>Hypsizygus</taxon>
    </lineage>
</organism>
<evidence type="ECO:0000313" key="3">
    <source>
        <dbReference type="Proteomes" id="UP000076154"/>
    </source>
</evidence>
<evidence type="ECO:0000256" key="1">
    <source>
        <dbReference type="SAM" id="MobiDB-lite"/>
    </source>
</evidence>
<comment type="caution">
    <text evidence="2">The sequence shown here is derived from an EMBL/GenBank/DDBJ whole genome shotgun (WGS) entry which is preliminary data.</text>
</comment>
<feature type="compositionally biased region" description="Pro residues" evidence="1">
    <location>
        <begin position="8"/>
        <end position="21"/>
    </location>
</feature>
<feature type="compositionally biased region" description="Polar residues" evidence="1">
    <location>
        <begin position="50"/>
        <end position="81"/>
    </location>
</feature>
<keyword evidence="3" id="KW-1185">Reference proteome</keyword>
<reference evidence="2" key="1">
    <citation type="submission" date="2018-04" db="EMBL/GenBank/DDBJ databases">
        <title>Whole genome sequencing of Hypsizygus marmoreus.</title>
        <authorList>
            <person name="Choi I.-G."/>
            <person name="Min B."/>
            <person name="Kim J.-G."/>
            <person name="Kim S."/>
            <person name="Oh Y.-L."/>
            <person name="Kong W.-S."/>
            <person name="Park H."/>
            <person name="Jeong J."/>
            <person name="Song E.-S."/>
        </authorList>
    </citation>
    <scope>NUCLEOTIDE SEQUENCE [LARGE SCALE GENOMIC DNA]</scope>
    <source>
        <strain evidence="2">51987-8</strain>
    </source>
</reference>
<accession>A0A369JQ40</accession>
<dbReference type="OrthoDB" id="3236341at2759"/>
<dbReference type="AlphaFoldDB" id="A0A369JQ40"/>
<dbReference type="Proteomes" id="UP000076154">
    <property type="component" value="Unassembled WGS sequence"/>
</dbReference>
<feature type="region of interest" description="Disordered" evidence="1">
    <location>
        <begin position="1"/>
        <end position="81"/>
    </location>
</feature>
<dbReference type="EMBL" id="LUEZ02000044">
    <property type="protein sequence ID" value="RDB24379.1"/>
    <property type="molecule type" value="Genomic_DNA"/>
</dbReference>
<protein>
    <submittedName>
        <fullName evidence="2">Uncharacterized protein</fullName>
    </submittedName>
</protein>
<evidence type="ECO:0000313" key="2">
    <source>
        <dbReference type="EMBL" id="RDB24379.1"/>
    </source>
</evidence>
<name>A0A369JQ40_HYPMA</name>
<sequence length="334" mass="36645">MSDQPSPRSSPSPHQPIPTPVLSPSEAARLELQAILRAPSPDEEDVEQDGNVNMGSQAGSNDQVSQTQSEHGNGATATSSQPLVLSLRNELAHAKRRAVHYKLAPYQKDLTNDFVKMMSLAREVELFVALCALDTKVQSIVIAAPPFSISAPLLENIKSYSMAVLLSSKTIIKQRNLHLPNNFLVDHHAQKELRTSVGYELTQARSAIKKEITPAIKAKTNIFELASKIVEDTQCLVTVPLCARIALLRKVHVEYTSGNTYWNNVDAHLQMVREEAKHNPKQIDKVLRSYLQTDRKSYGVDTGYVINEGDDDDLLISVDSIILGCIGSSAATAV</sequence>
<gene>
    <name evidence="2" type="ORF">Hypma_008505</name>
</gene>
<proteinExistence type="predicted"/>